<name>T1GNI5_MEGSC</name>
<dbReference type="EMBL" id="CAQQ02148988">
    <property type="status" value="NOT_ANNOTATED_CDS"/>
    <property type="molecule type" value="Genomic_DNA"/>
</dbReference>
<sequence>AETPLNIWFPSVNNILKKKFDCYPEDHSEPSWAIRAPYNPERQSICSTISSVQSYETTESANKVILALDLDISEEEQVIETEFCSKSVSNILEEDLIISESVEGSSSETEDKDEGTGLWQIKRSTETKLSIAKISETKYSKPKFS</sequence>
<reference evidence="1" key="2">
    <citation type="submission" date="2015-06" db="UniProtKB">
        <authorList>
            <consortium name="EnsemblMetazoa"/>
        </authorList>
    </citation>
    <scope>IDENTIFICATION</scope>
</reference>
<accession>T1GNI5</accession>
<proteinExistence type="predicted"/>
<dbReference type="HOGENOM" id="CLU_1791702_0_0_1"/>
<protein>
    <submittedName>
        <fullName evidence="1">Uncharacterized protein</fullName>
    </submittedName>
</protein>
<reference evidence="2" key="1">
    <citation type="submission" date="2013-02" db="EMBL/GenBank/DDBJ databases">
        <authorList>
            <person name="Hughes D."/>
        </authorList>
    </citation>
    <scope>NUCLEOTIDE SEQUENCE</scope>
    <source>
        <strain>Durham</strain>
        <strain evidence="2">NC isolate 2 -- Noor lab</strain>
    </source>
</reference>
<keyword evidence="2" id="KW-1185">Reference proteome</keyword>
<evidence type="ECO:0000313" key="1">
    <source>
        <dbReference type="EnsemblMetazoa" id="MESCA005139-PA"/>
    </source>
</evidence>
<dbReference type="AlphaFoldDB" id="T1GNI5"/>
<evidence type="ECO:0000313" key="2">
    <source>
        <dbReference type="Proteomes" id="UP000015102"/>
    </source>
</evidence>
<dbReference type="Proteomes" id="UP000015102">
    <property type="component" value="Unassembled WGS sequence"/>
</dbReference>
<organism evidence="1 2">
    <name type="scientific">Megaselia scalaris</name>
    <name type="common">Humpbacked fly</name>
    <name type="synonym">Phora scalaris</name>
    <dbReference type="NCBI Taxonomy" id="36166"/>
    <lineage>
        <taxon>Eukaryota</taxon>
        <taxon>Metazoa</taxon>
        <taxon>Ecdysozoa</taxon>
        <taxon>Arthropoda</taxon>
        <taxon>Hexapoda</taxon>
        <taxon>Insecta</taxon>
        <taxon>Pterygota</taxon>
        <taxon>Neoptera</taxon>
        <taxon>Endopterygota</taxon>
        <taxon>Diptera</taxon>
        <taxon>Brachycera</taxon>
        <taxon>Muscomorpha</taxon>
        <taxon>Platypezoidea</taxon>
        <taxon>Phoridae</taxon>
        <taxon>Megaseliini</taxon>
        <taxon>Megaselia</taxon>
    </lineage>
</organism>
<dbReference type="EnsemblMetazoa" id="MESCA005139-RA">
    <property type="protein sequence ID" value="MESCA005139-PA"/>
    <property type="gene ID" value="MESCA005139"/>
</dbReference>